<organism evidence="1 2">
    <name type="scientific">Rattus norvegicus</name>
    <name type="common">Rat</name>
    <dbReference type="NCBI Taxonomy" id="10116"/>
    <lineage>
        <taxon>Eukaryota</taxon>
        <taxon>Metazoa</taxon>
        <taxon>Chordata</taxon>
        <taxon>Craniata</taxon>
        <taxon>Vertebrata</taxon>
        <taxon>Euteleostomi</taxon>
        <taxon>Mammalia</taxon>
        <taxon>Eutheria</taxon>
        <taxon>Euarchontoglires</taxon>
        <taxon>Glires</taxon>
        <taxon>Rodentia</taxon>
        <taxon>Myomorpha</taxon>
        <taxon>Muroidea</taxon>
        <taxon>Muridae</taxon>
        <taxon>Murinae</taxon>
        <taxon>Rattus</taxon>
    </lineage>
</organism>
<name>A6IXM2_RAT</name>
<proteinExistence type="predicted"/>
<evidence type="ECO:0000313" key="2">
    <source>
        <dbReference type="Proteomes" id="UP000234681"/>
    </source>
</evidence>
<gene>
    <name evidence="1" type="ORF">rCG_46718</name>
</gene>
<dbReference type="AlphaFoldDB" id="A6IXM2"/>
<dbReference type="EMBL" id="CH473971">
    <property type="protein sequence ID" value="EDM14653.1"/>
    <property type="molecule type" value="Genomic_DNA"/>
</dbReference>
<reference evidence="2" key="1">
    <citation type="submission" date="2005-09" db="EMBL/GenBank/DDBJ databases">
        <authorList>
            <person name="Mural R.J."/>
            <person name="Li P.W."/>
            <person name="Adams M.D."/>
            <person name="Amanatides P.G."/>
            <person name="Baden-Tillson H."/>
            <person name="Barnstead M."/>
            <person name="Chin S.H."/>
            <person name="Dew I."/>
            <person name="Evans C.A."/>
            <person name="Ferriera S."/>
            <person name="Flanigan M."/>
            <person name="Fosler C."/>
            <person name="Glodek A."/>
            <person name="Gu Z."/>
            <person name="Holt R.A."/>
            <person name="Jennings D."/>
            <person name="Kraft C.L."/>
            <person name="Lu F."/>
            <person name="Nguyen T."/>
            <person name="Nusskern D.R."/>
            <person name="Pfannkoch C.M."/>
            <person name="Sitter C."/>
            <person name="Sutton G.G."/>
            <person name="Venter J.C."/>
            <person name="Wang Z."/>
            <person name="Woodage T."/>
            <person name="Zheng X.H."/>
            <person name="Zhong F."/>
        </authorList>
    </citation>
    <scope>NUCLEOTIDE SEQUENCE [LARGE SCALE GENOMIC DNA]</scope>
    <source>
        <strain>BN</strain>
        <strain evidence="2">Sprague-Dawley</strain>
    </source>
</reference>
<dbReference type="Proteomes" id="UP000234681">
    <property type="component" value="Chromosome 18"/>
</dbReference>
<accession>A6IXM2</accession>
<sequence>MLERQNDQCNIHPTICRPLPLKDPSSLRIARLKTIWE</sequence>
<protein>
    <submittedName>
        <fullName evidence="1">RCG46718</fullName>
    </submittedName>
</protein>
<evidence type="ECO:0000313" key="1">
    <source>
        <dbReference type="EMBL" id="EDM14653.1"/>
    </source>
</evidence>